<accession>A0A6B8RXH2</accession>
<dbReference type="AlphaFoldDB" id="A0A6B8RXH2"/>
<evidence type="ECO:0008006" key="3">
    <source>
        <dbReference type="Google" id="ProtNLM"/>
    </source>
</evidence>
<evidence type="ECO:0000313" key="1">
    <source>
        <dbReference type="EMBL" id="QGQ99836.1"/>
    </source>
</evidence>
<organism evidence="1 2">
    <name type="scientific">Paenibacillus psychroresistens</name>
    <dbReference type="NCBI Taxonomy" id="1778678"/>
    <lineage>
        <taxon>Bacteria</taxon>
        <taxon>Bacillati</taxon>
        <taxon>Bacillota</taxon>
        <taxon>Bacilli</taxon>
        <taxon>Bacillales</taxon>
        <taxon>Paenibacillaceae</taxon>
        <taxon>Paenibacillus</taxon>
    </lineage>
</organism>
<gene>
    <name evidence="1" type="ORF">EHS13_35715</name>
</gene>
<dbReference type="RefSeq" id="WP_155705100.1">
    <property type="nucleotide sequence ID" value="NZ_CP034235.1"/>
</dbReference>
<sequence length="68" mass="7790">MNKISHLEQVDYIGKLADLKEQHYQNTLILSAMLELLLEKGLLTHQDIEQKAAQLDEALTLHSTYPTE</sequence>
<keyword evidence="2" id="KW-1185">Reference proteome</keyword>
<proteinExistence type="predicted"/>
<evidence type="ECO:0000313" key="2">
    <source>
        <dbReference type="Proteomes" id="UP000426246"/>
    </source>
</evidence>
<dbReference type="EMBL" id="CP034235">
    <property type="protein sequence ID" value="QGQ99836.1"/>
    <property type="molecule type" value="Genomic_DNA"/>
</dbReference>
<protein>
    <recommendedName>
        <fullName evidence="3">Nitrile hydratase subunit beta</fullName>
    </recommendedName>
</protein>
<name>A0A6B8RXH2_9BACL</name>
<reference evidence="2" key="1">
    <citation type="submission" date="2018-11" db="EMBL/GenBank/DDBJ databases">
        <title>Complete genome sequence of Paenibacillus sp. ML311-T8.</title>
        <authorList>
            <person name="Nam Y.-D."/>
            <person name="Kang J."/>
            <person name="Chung W.-H."/>
            <person name="Park Y.S."/>
        </authorList>
    </citation>
    <scope>NUCLEOTIDE SEQUENCE [LARGE SCALE GENOMIC DNA]</scope>
    <source>
        <strain evidence="2">ML311-T8</strain>
    </source>
</reference>
<dbReference type="Proteomes" id="UP000426246">
    <property type="component" value="Chromosome"/>
</dbReference>
<dbReference type="KEGG" id="ppsc:EHS13_35715"/>